<name>A0A3B0YFP6_9ZZZZ</name>
<dbReference type="GO" id="GO:0003863">
    <property type="term" value="F:branched-chain 2-oxo acid dehydrogenase activity"/>
    <property type="evidence" value="ECO:0007669"/>
    <property type="project" value="UniProtKB-EC"/>
</dbReference>
<keyword evidence="1 3" id="KW-0560">Oxidoreductase</keyword>
<dbReference type="NCBIfam" id="TIGR03181">
    <property type="entry name" value="PDH_E1_alph_x"/>
    <property type="match status" value="1"/>
</dbReference>
<evidence type="ECO:0000256" key="1">
    <source>
        <dbReference type="ARBA" id="ARBA00023002"/>
    </source>
</evidence>
<gene>
    <name evidence="3" type="ORF">MNBD_GAMMA10-936</name>
</gene>
<dbReference type="PANTHER" id="PTHR43380:SF1">
    <property type="entry name" value="2-OXOISOVALERATE DEHYDROGENASE SUBUNIT ALPHA, MITOCHONDRIAL"/>
    <property type="match status" value="1"/>
</dbReference>
<sequence length="356" mass="39476">MKEIASFSICYSQLLNNQGKLQATPAGFTSNTENLLNFYRTMLVTRLFDDRAIALQRTGRLGTYASTLGQEALPTALGYAMRKEDVLAPMYREYAALFVRGVSLSQILLYWGGDERGMAFKNASEDLPLCVPIATQACHAAGVAYAFKLRRQARVVVCVLGDGGSSKGDFYEAINGAGVWQLPLVFVVHNNQWAISVPRAQQTAAKTLAQKAVAAGIECEQIDGNDVLGCYEKISVAIERARTGGGPYLIEAMSYRLGNHTTADDAGRYRSEEEVEQAWKNEPIQRLKRHLLQDKNVSEDALEEIKAQCLKQLERQVDIYLNTARQPVESIFDSLYEQLPESLQAQRSECMNKAGE</sequence>
<dbReference type="SUPFAM" id="SSF52518">
    <property type="entry name" value="Thiamin diphosphate-binding fold (THDP-binding)"/>
    <property type="match status" value="1"/>
</dbReference>
<feature type="domain" description="Dehydrogenase E1 component" evidence="2">
    <location>
        <begin position="39"/>
        <end position="318"/>
    </location>
</feature>
<dbReference type="InterPro" id="IPR001017">
    <property type="entry name" value="DH_E1"/>
</dbReference>
<proteinExistence type="predicted"/>
<protein>
    <submittedName>
        <fullName evidence="3">Branched-chain alpha-keto acid dehydrogenase, E1 component, alpha subunit</fullName>
        <ecNumber evidence="3">1.2.4.4</ecNumber>
    </submittedName>
</protein>
<dbReference type="InterPro" id="IPR050771">
    <property type="entry name" value="Alpha-ketoacid_DH_E1_comp"/>
</dbReference>
<dbReference type="InterPro" id="IPR029061">
    <property type="entry name" value="THDP-binding"/>
</dbReference>
<dbReference type="Gene3D" id="3.40.50.970">
    <property type="match status" value="1"/>
</dbReference>
<reference evidence="3" key="1">
    <citation type="submission" date="2018-06" db="EMBL/GenBank/DDBJ databases">
        <authorList>
            <person name="Zhirakovskaya E."/>
        </authorList>
    </citation>
    <scope>NUCLEOTIDE SEQUENCE</scope>
</reference>
<dbReference type="GO" id="GO:0009083">
    <property type="term" value="P:branched-chain amino acid catabolic process"/>
    <property type="evidence" value="ECO:0007669"/>
    <property type="project" value="TreeGrafter"/>
</dbReference>
<accession>A0A3B0YFP6</accession>
<dbReference type="EC" id="1.2.4.4" evidence="3"/>
<evidence type="ECO:0000313" key="3">
    <source>
        <dbReference type="EMBL" id="VAW72969.1"/>
    </source>
</evidence>
<dbReference type="InterPro" id="IPR017596">
    <property type="entry name" value="PdhA/BkdA"/>
</dbReference>
<dbReference type="CDD" id="cd02000">
    <property type="entry name" value="TPP_E1_PDC_ADC_BCADC"/>
    <property type="match status" value="1"/>
</dbReference>
<organism evidence="3">
    <name type="scientific">hydrothermal vent metagenome</name>
    <dbReference type="NCBI Taxonomy" id="652676"/>
    <lineage>
        <taxon>unclassified sequences</taxon>
        <taxon>metagenomes</taxon>
        <taxon>ecological metagenomes</taxon>
    </lineage>
</organism>
<dbReference type="PANTHER" id="PTHR43380">
    <property type="entry name" value="2-OXOISOVALERATE DEHYDROGENASE SUBUNIT ALPHA, MITOCHONDRIAL"/>
    <property type="match status" value="1"/>
</dbReference>
<dbReference type="AlphaFoldDB" id="A0A3B0YFP6"/>
<dbReference type="Pfam" id="PF00676">
    <property type="entry name" value="E1_dh"/>
    <property type="match status" value="1"/>
</dbReference>
<evidence type="ECO:0000259" key="2">
    <source>
        <dbReference type="Pfam" id="PF00676"/>
    </source>
</evidence>
<dbReference type="EMBL" id="UOFJ01000692">
    <property type="protein sequence ID" value="VAW72969.1"/>
    <property type="molecule type" value="Genomic_DNA"/>
</dbReference>